<dbReference type="Gene3D" id="3.30.2090.10">
    <property type="entry name" value="Multidrug efflux transporter AcrB TolC docking domain, DN and DC subdomains"/>
    <property type="match status" value="2"/>
</dbReference>
<feature type="transmembrane region" description="Helical" evidence="1">
    <location>
        <begin position="474"/>
        <end position="495"/>
    </location>
</feature>
<reference evidence="2 3" key="1">
    <citation type="journal article" date="2011" name="Stand. Genomic Sci.">
        <title>Complete genome sequence of the thermophilic, hydrogen-oxidizing Bacillus tusciae type strain (T2) and reclassification in the new genus, Kyrpidia gen. nov. as Kyrpidia tusciae comb. nov. and emendation of the family Alicyclobacillaceae da Costa and Rainey, 2010.</title>
        <authorList>
            <person name="Klenk H.P."/>
            <person name="Lapidus A."/>
            <person name="Chertkov O."/>
            <person name="Copeland A."/>
            <person name="Del Rio T.G."/>
            <person name="Nolan M."/>
            <person name="Lucas S."/>
            <person name="Chen F."/>
            <person name="Tice H."/>
            <person name="Cheng J.F."/>
            <person name="Han C."/>
            <person name="Bruce D."/>
            <person name="Goodwin L."/>
            <person name="Pitluck S."/>
            <person name="Pati A."/>
            <person name="Ivanova N."/>
            <person name="Mavromatis K."/>
            <person name="Daum C."/>
            <person name="Chen A."/>
            <person name="Palaniappan K."/>
            <person name="Chang Y.J."/>
            <person name="Land M."/>
            <person name="Hauser L."/>
            <person name="Jeffries C.D."/>
            <person name="Detter J.C."/>
            <person name="Rohde M."/>
            <person name="Abt B."/>
            <person name="Pukall R."/>
            <person name="Goker M."/>
            <person name="Bristow J."/>
            <person name="Markowitz V."/>
            <person name="Hugenholtz P."/>
            <person name="Eisen J.A."/>
        </authorList>
    </citation>
    <scope>NUCLEOTIDE SEQUENCE [LARGE SCALE GENOMIC DNA]</scope>
    <source>
        <strain evidence="2 3">DSM 2912</strain>
    </source>
</reference>
<feature type="transmembrane region" description="Helical" evidence="1">
    <location>
        <begin position="336"/>
        <end position="355"/>
    </location>
</feature>
<accession>D5WUD0</accession>
<dbReference type="SUPFAM" id="SSF82693">
    <property type="entry name" value="Multidrug efflux transporter AcrB pore domain, PN1, PN2, PC1 and PC2 subdomains"/>
    <property type="match status" value="3"/>
</dbReference>
<dbReference type="PRINTS" id="PR00702">
    <property type="entry name" value="ACRIFLAVINRP"/>
</dbReference>
<keyword evidence="1" id="KW-1133">Transmembrane helix</keyword>
<name>D5WUD0_KYRT2</name>
<proteinExistence type="predicted"/>
<dbReference type="GO" id="GO:0005886">
    <property type="term" value="C:plasma membrane"/>
    <property type="evidence" value="ECO:0007669"/>
    <property type="project" value="TreeGrafter"/>
</dbReference>
<dbReference type="Gene3D" id="3.30.70.1320">
    <property type="entry name" value="Multidrug efflux transporter AcrB pore domain like"/>
    <property type="match status" value="1"/>
</dbReference>
<evidence type="ECO:0000256" key="1">
    <source>
        <dbReference type="SAM" id="Phobius"/>
    </source>
</evidence>
<dbReference type="PANTHER" id="PTHR32063">
    <property type="match status" value="1"/>
</dbReference>
<gene>
    <name evidence="2" type="ordered locus">Btus_2733</name>
</gene>
<feature type="transmembrane region" description="Helical" evidence="1">
    <location>
        <begin position="362"/>
        <end position="382"/>
    </location>
</feature>
<dbReference type="KEGG" id="bts:Btus_2733"/>
<dbReference type="Gene3D" id="3.30.70.1430">
    <property type="entry name" value="Multidrug efflux transporter AcrB pore domain"/>
    <property type="match status" value="2"/>
</dbReference>
<feature type="transmembrane region" description="Helical" evidence="1">
    <location>
        <begin position="535"/>
        <end position="555"/>
    </location>
</feature>
<keyword evidence="1" id="KW-0812">Transmembrane</keyword>
<dbReference type="Gene3D" id="1.20.1640.10">
    <property type="entry name" value="Multidrug efflux transporter AcrB transmembrane domain"/>
    <property type="match status" value="2"/>
</dbReference>
<dbReference type="GO" id="GO:0042910">
    <property type="term" value="F:xenobiotic transmembrane transporter activity"/>
    <property type="evidence" value="ECO:0007669"/>
    <property type="project" value="TreeGrafter"/>
</dbReference>
<feature type="transmembrane region" description="Helical" evidence="1">
    <location>
        <begin position="891"/>
        <end position="911"/>
    </location>
</feature>
<protein>
    <submittedName>
        <fullName evidence="2">Acriflavin resistance protein</fullName>
    </submittedName>
</protein>
<dbReference type="InterPro" id="IPR001036">
    <property type="entry name" value="Acrflvin-R"/>
</dbReference>
<dbReference type="PANTHER" id="PTHR32063:SF0">
    <property type="entry name" value="SWARMING MOTILITY PROTEIN SWRC"/>
    <property type="match status" value="1"/>
</dbReference>
<dbReference type="eggNOG" id="COG0841">
    <property type="taxonomic scope" value="Bacteria"/>
</dbReference>
<dbReference type="Pfam" id="PF00873">
    <property type="entry name" value="ACR_tran"/>
    <property type="match status" value="1"/>
</dbReference>
<dbReference type="SUPFAM" id="SSF82714">
    <property type="entry name" value="Multidrug efflux transporter AcrB TolC docking domain, DN and DC subdomains"/>
    <property type="match status" value="2"/>
</dbReference>
<keyword evidence="1" id="KW-0472">Membrane</keyword>
<feature type="transmembrane region" description="Helical" evidence="1">
    <location>
        <begin position="917"/>
        <end position="940"/>
    </location>
</feature>
<dbReference type="SUPFAM" id="SSF82866">
    <property type="entry name" value="Multidrug efflux transporter AcrB transmembrane domain"/>
    <property type="match status" value="2"/>
</dbReference>
<evidence type="ECO:0000313" key="3">
    <source>
        <dbReference type="Proteomes" id="UP000002368"/>
    </source>
</evidence>
<feature type="transmembrane region" description="Helical" evidence="1">
    <location>
        <begin position="388"/>
        <end position="413"/>
    </location>
</feature>
<dbReference type="OrthoDB" id="9757876at2"/>
<sequence length="1043" mass="114184">MSFYHTSVKRPLTISMIVVIVMLLGMYVFFRIPIDLFPDIETPVVTVTVKYPGASPEEVENGVTDVLEKELNTLENLKRISSVSSQNVARIFVEFNYGTNIDLAENKVKSKIDAVLGDLPSTIEVPVVEKVSPADLPVVEVALFGERDDVDLKMLTTFAEDWIKPSFQKIPGVASVTVFGGRTNEVSVALDPNRLQAFHLSINQVEEAIKKDSVTLAVGKAREGQKELSVKVDADLRDLYQLENISIPTPTGPPVRLKDLGTVKTQEAENNQYAYYNGQKALAMFVYKQKDANTLDVARRLKAEIERIRPELQTAGANIAVTNDSSAFIDKSIRTLAEHGLIGATLAVVILYLFLADVAATLVVSTAIPISIVTTFLLMYFSNLSINLITLGALTLGIGLMIDDAVVVLENIFRHYREERKTVFQAAVDGVRQISAPVIASTITKMIVFLPLLFVQGLTGQLFLPLALTVMYSLLASLVVSLTVTPTITAMLLGLSERSKWLSRQGKIARFLTTSRHKLLNGYRGFLEWALNHKAFVLLPAVISVVIGVALAPLIGGEFMPKMDSGEFTIHIDMPPGAKTAETDRVVKSILDRLHAIPEVQETFVGLGATQSNPTIEQTDKAYINVNLLGKRDRKRSTADVVEMVRRELAMPGVKLKVQEKGFVVSSLFSSDPVYITVKGENIDMLNQISSDITRMVRTIPGVRDADNSLGLKKVEFVLNVDQEKAKLHGLDVLTISRMMKTMIDGDVVASLKTKTGDIDIRVGYDLTSGQKPSIHELLALSIPTQNGFVPLSDLVVTGQNSSPSDIYRENQVRMAFVTADLYQTDLQTVNAAIHKQLESYPLPKGYTIEFGGETKDMAESFSQLGISLILAIILIYAVMVAEFETFRHPFIIMFSIPATAIGITGSLLLFNRHFSISSIMGMIMLAGIIVSNGIVMIDLMKQLREKGLSAREAVLRAGPLRLTPVLITAGAAVFAVLPLAVATSEGSEMNAPMATVVMGGLSVGTLITLVIIPVLYDGMETLRARRKRYPDRSAEKAEVLDK</sequence>
<dbReference type="Gene3D" id="3.30.70.1440">
    <property type="entry name" value="Multidrug efflux transporter AcrB pore domain"/>
    <property type="match status" value="1"/>
</dbReference>
<feature type="transmembrane region" description="Helical" evidence="1">
    <location>
        <begin position="994"/>
        <end position="1017"/>
    </location>
</feature>
<dbReference type="HOGENOM" id="CLU_002755_1_2_9"/>
<dbReference type="InterPro" id="IPR027463">
    <property type="entry name" value="AcrB_DN_DC_subdom"/>
</dbReference>
<dbReference type="AlphaFoldDB" id="D5WUD0"/>
<dbReference type="Proteomes" id="UP000002368">
    <property type="component" value="Chromosome"/>
</dbReference>
<feature type="transmembrane region" description="Helical" evidence="1">
    <location>
        <begin position="12"/>
        <end position="30"/>
    </location>
</feature>
<feature type="transmembrane region" description="Helical" evidence="1">
    <location>
        <begin position="434"/>
        <end position="454"/>
    </location>
</feature>
<dbReference type="STRING" id="562970.Btus_2733"/>
<keyword evidence="3" id="KW-1185">Reference proteome</keyword>
<dbReference type="EMBL" id="CP002017">
    <property type="protein sequence ID" value="ADG07382.1"/>
    <property type="molecule type" value="Genomic_DNA"/>
</dbReference>
<organism evidence="2 3">
    <name type="scientific">Kyrpidia tusciae (strain DSM 2912 / NBRC 15312 / T2)</name>
    <name type="common">Bacillus tusciae</name>
    <dbReference type="NCBI Taxonomy" id="562970"/>
    <lineage>
        <taxon>Bacteria</taxon>
        <taxon>Bacillati</taxon>
        <taxon>Bacillota</taxon>
        <taxon>Bacilli</taxon>
        <taxon>Bacillales</taxon>
        <taxon>Alicyclobacillaceae</taxon>
        <taxon>Kyrpidia</taxon>
    </lineage>
</organism>
<feature type="transmembrane region" description="Helical" evidence="1">
    <location>
        <begin position="961"/>
        <end position="982"/>
    </location>
</feature>
<dbReference type="RefSeq" id="WP_013076665.1">
    <property type="nucleotide sequence ID" value="NC_014098.1"/>
</dbReference>
<evidence type="ECO:0000313" key="2">
    <source>
        <dbReference type="EMBL" id="ADG07382.1"/>
    </source>
</evidence>
<feature type="transmembrane region" description="Helical" evidence="1">
    <location>
        <begin position="865"/>
        <end position="884"/>
    </location>
</feature>